<dbReference type="OrthoDB" id="6513042at2759"/>
<dbReference type="Pfam" id="PF10382">
    <property type="entry name" value="ZGRF1-like_N"/>
    <property type="match status" value="1"/>
</dbReference>
<feature type="domain" description="5'-3' DNA helicase ZGRF1-like N-terminal" evidence="2">
    <location>
        <begin position="28"/>
        <end position="108"/>
    </location>
</feature>
<dbReference type="GO" id="GO:0035861">
    <property type="term" value="C:site of double-strand break"/>
    <property type="evidence" value="ECO:0007669"/>
    <property type="project" value="TreeGrafter"/>
</dbReference>
<evidence type="ECO:0000259" key="2">
    <source>
        <dbReference type="Pfam" id="PF10382"/>
    </source>
</evidence>
<accession>A0A5M9M526</accession>
<evidence type="ECO:0000313" key="3">
    <source>
        <dbReference type="EMBL" id="KAA8641811.1"/>
    </source>
</evidence>
<organism evidence="3 4">
    <name type="scientific">Aspergillus tanneri</name>
    <dbReference type="NCBI Taxonomy" id="1220188"/>
    <lineage>
        <taxon>Eukaryota</taxon>
        <taxon>Fungi</taxon>
        <taxon>Dikarya</taxon>
        <taxon>Ascomycota</taxon>
        <taxon>Pezizomycotina</taxon>
        <taxon>Eurotiomycetes</taxon>
        <taxon>Eurotiomycetidae</taxon>
        <taxon>Eurotiales</taxon>
        <taxon>Aspergillaceae</taxon>
        <taxon>Aspergillus</taxon>
        <taxon>Aspergillus subgen. Circumdati</taxon>
    </lineage>
</organism>
<proteinExistence type="predicted"/>
<dbReference type="VEuPathDB" id="FungiDB:EYZ11_006484"/>
<name>A0A5M9M526_9EURO</name>
<dbReference type="PANTHER" id="PTHR28535:SF1">
    <property type="entry name" value="PROTEIN ZGRF1"/>
    <property type="match status" value="1"/>
</dbReference>
<dbReference type="RefSeq" id="XP_033421173.1">
    <property type="nucleotide sequence ID" value="XM_033575318.1"/>
</dbReference>
<feature type="compositionally biased region" description="Polar residues" evidence="1">
    <location>
        <begin position="180"/>
        <end position="189"/>
    </location>
</feature>
<protein>
    <recommendedName>
        <fullName evidence="2">5'-3' DNA helicase ZGRF1-like N-terminal domain-containing protein</fullName>
    </recommendedName>
</protein>
<feature type="region of interest" description="Disordered" evidence="1">
    <location>
        <begin position="170"/>
        <end position="189"/>
    </location>
</feature>
<dbReference type="GO" id="GO:0005634">
    <property type="term" value="C:nucleus"/>
    <property type="evidence" value="ECO:0007669"/>
    <property type="project" value="TreeGrafter"/>
</dbReference>
<dbReference type="GO" id="GO:0006302">
    <property type="term" value="P:double-strand break repair"/>
    <property type="evidence" value="ECO:0007669"/>
    <property type="project" value="TreeGrafter"/>
</dbReference>
<dbReference type="InterPro" id="IPR052800">
    <property type="entry name" value="DNA_Repair_Helicase_ZGRF1"/>
</dbReference>
<comment type="caution">
    <text evidence="3">The sequence shown here is derived from an EMBL/GenBank/DDBJ whole genome shotgun (WGS) entry which is preliminary data.</text>
</comment>
<evidence type="ECO:0000313" key="4">
    <source>
        <dbReference type="Proteomes" id="UP000324241"/>
    </source>
</evidence>
<dbReference type="PANTHER" id="PTHR28535">
    <property type="entry name" value="ZINC FINGER GRF-TYPE CONTAINING 1"/>
    <property type="match status" value="1"/>
</dbReference>
<gene>
    <name evidence="3" type="ORF">ATNIH1004_010750</name>
</gene>
<reference evidence="3 4" key="1">
    <citation type="submission" date="2019-08" db="EMBL/GenBank/DDBJ databases">
        <title>The genome sequence of a newly discovered highly antifungal drug resistant Aspergillus species, Aspergillus tanneri NIH 1004.</title>
        <authorList>
            <person name="Mounaud S."/>
            <person name="Singh I."/>
            <person name="Joardar V."/>
            <person name="Pakala S."/>
            <person name="Pakala S."/>
            <person name="Venepally P."/>
            <person name="Chung J.K."/>
            <person name="Losada L."/>
            <person name="Nierman W.C."/>
        </authorList>
    </citation>
    <scope>NUCLEOTIDE SEQUENCE [LARGE SCALE GENOMIC DNA]</scope>
    <source>
        <strain evidence="3 4">NIH1004</strain>
    </source>
</reference>
<dbReference type="InterPro" id="IPR018838">
    <property type="entry name" value="ZGRF1-like_N"/>
</dbReference>
<dbReference type="GeneID" id="54333451"/>
<evidence type="ECO:0000256" key="1">
    <source>
        <dbReference type="SAM" id="MobiDB-lite"/>
    </source>
</evidence>
<sequence>MSTPFSSTATFHPPLNLNVPVTQNTAPVIKFRCLYTYDLRRKAKRWQDGYLRFHTFNKRVMAYDTTGNFIGDLHWRQDESVQDGDELELDRGVLIQVCESVEKTETDLDVCMTAYHVPPNLEFAPSASTQFALDETAGASESHGDQNTRIQGILSTRSSAGLRKSYSDPTALTTLHGLQPRSTSSRSRLNTHLDEDTAHDQGPWTSEALDLFDFWPLGRPKPI</sequence>
<dbReference type="AlphaFoldDB" id="A0A5M9M526"/>
<dbReference type="Proteomes" id="UP000324241">
    <property type="component" value="Unassembled WGS sequence"/>
</dbReference>
<dbReference type="EMBL" id="QUQM01000008">
    <property type="protein sequence ID" value="KAA8641811.1"/>
    <property type="molecule type" value="Genomic_DNA"/>
</dbReference>